<comment type="caution">
    <text evidence="3">The sequence shown here is derived from an EMBL/GenBank/DDBJ whole genome shotgun (WGS) entry which is preliminary data.</text>
</comment>
<dbReference type="EMBL" id="LGKP01000025">
    <property type="protein sequence ID" value="KPL85447.1"/>
    <property type="molecule type" value="Genomic_DNA"/>
</dbReference>
<organism evidence="3 4">
    <name type="scientific">Herpetosiphon geysericola</name>
    <dbReference type="NCBI Taxonomy" id="70996"/>
    <lineage>
        <taxon>Bacteria</taxon>
        <taxon>Bacillati</taxon>
        <taxon>Chloroflexota</taxon>
        <taxon>Chloroflexia</taxon>
        <taxon>Herpetosiphonales</taxon>
        <taxon>Herpetosiphonaceae</taxon>
        <taxon>Herpetosiphon</taxon>
    </lineage>
</organism>
<dbReference type="Gene3D" id="2.120.10.30">
    <property type="entry name" value="TolB, C-terminal domain"/>
    <property type="match status" value="1"/>
</dbReference>
<dbReference type="InterPro" id="IPR011042">
    <property type="entry name" value="6-blade_b-propeller_TolB-like"/>
</dbReference>
<keyword evidence="1" id="KW-0472">Membrane</keyword>
<evidence type="ECO:0000256" key="1">
    <source>
        <dbReference type="SAM" id="Phobius"/>
    </source>
</evidence>
<accession>A0A0P6Y0L4</accession>
<dbReference type="PANTHER" id="PTHR33546:SF1">
    <property type="entry name" value="LARGE, MULTIFUNCTIONAL SECRETED PROTEIN"/>
    <property type="match status" value="1"/>
</dbReference>
<keyword evidence="4" id="KW-1185">Reference proteome</keyword>
<dbReference type="InterPro" id="IPR011041">
    <property type="entry name" value="Quinoprot_gluc/sorb_DH_b-prop"/>
</dbReference>
<evidence type="ECO:0000313" key="3">
    <source>
        <dbReference type="EMBL" id="KPL85447.1"/>
    </source>
</evidence>
<dbReference type="InterPro" id="IPR055557">
    <property type="entry name" value="DUF7133"/>
</dbReference>
<keyword evidence="1" id="KW-0812">Transmembrane</keyword>
<reference evidence="3 4" key="1">
    <citation type="submission" date="2015-07" db="EMBL/GenBank/DDBJ databases">
        <title>Whole genome sequence of Herpetosiphon geysericola DSM 7119.</title>
        <authorList>
            <person name="Hemp J."/>
            <person name="Ward L.M."/>
            <person name="Pace L.A."/>
            <person name="Fischer W.W."/>
        </authorList>
    </citation>
    <scope>NUCLEOTIDE SEQUENCE [LARGE SCALE GENOMIC DNA]</scope>
    <source>
        <strain evidence="3 4">DSM 7119</strain>
    </source>
</reference>
<sequence length="466" mass="50953">MLLNIASLVLLALWVGAIVGGLVLMRQKGRWRWIGLTIAVQGLILLVFQGLLSTYPIGIGDPLIRVKFWDLLSQTAVVIGALAVVAGGLWWLARQIRYSIDQQLRRRDLALFLLLGMPLIAAPAFYTMWQTSIPERERQRDPKLRAINLPEGFEWSIYASGTMDNPTAIAFGPENELYIADIAGDLWIGRDQNNDHQIDSLSKWAGDFELLVGLVWRDGELYCASSGKIEALRDSDGDGMADSRRIVVDNLPSMVLQPHSNNGLAFGPDGRLYFGVGSTTDGKFEDNELAASILSVNPDGSDLRPYARGLGNVFDVAFNADGALFGGDNGPSSVEGDDPPDEFNYLVEGQHYGYPYYFGDPPSDGGTRGALISFPAHSVPTGVTFYSGNQYPQIYSDSAFLTLWQTGEVMHIEVGKTSNGDYLAKSTTFADGMLYPIDVITGPDGNMYIADFGTSAIYRITYNGAR</sequence>
<feature type="transmembrane region" description="Helical" evidence="1">
    <location>
        <begin position="6"/>
        <end position="24"/>
    </location>
</feature>
<dbReference type="OrthoDB" id="9770043at2"/>
<feature type="transmembrane region" description="Helical" evidence="1">
    <location>
        <begin position="31"/>
        <end position="51"/>
    </location>
</feature>
<dbReference type="Pfam" id="PF23500">
    <property type="entry name" value="DUF7133"/>
    <property type="match status" value="1"/>
</dbReference>
<evidence type="ECO:0000259" key="2">
    <source>
        <dbReference type="Pfam" id="PF23500"/>
    </source>
</evidence>
<gene>
    <name evidence="3" type="ORF">SE18_17605</name>
</gene>
<dbReference type="SUPFAM" id="SSF50952">
    <property type="entry name" value="Soluble quinoprotein glucose dehydrogenase"/>
    <property type="match status" value="1"/>
</dbReference>
<feature type="domain" description="DUF7133" evidence="2">
    <location>
        <begin position="144"/>
        <end position="332"/>
    </location>
</feature>
<feature type="transmembrane region" description="Helical" evidence="1">
    <location>
        <begin position="71"/>
        <end position="93"/>
    </location>
</feature>
<dbReference type="Proteomes" id="UP000050277">
    <property type="component" value="Unassembled WGS sequence"/>
</dbReference>
<dbReference type="AlphaFoldDB" id="A0A0P6Y0L4"/>
<dbReference type="PANTHER" id="PTHR33546">
    <property type="entry name" value="LARGE, MULTIFUNCTIONAL SECRETED PROTEIN-RELATED"/>
    <property type="match status" value="1"/>
</dbReference>
<feature type="transmembrane region" description="Helical" evidence="1">
    <location>
        <begin position="109"/>
        <end position="129"/>
    </location>
</feature>
<evidence type="ECO:0000313" key="4">
    <source>
        <dbReference type="Proteomes" id="UP000050277"/>
    </source>
</evidence>
<dbReference type="RefSeq" id="WP_054535763.1">
    <property type="nucleotide sequence ID" value="NZ_LGKP01000025.1"/>
</dbReference>
<proteinExistence type="predicted"/>
<name>A0A0P6Y0L4_9CHLR</name>
<protein>
    <recommendedName>
        <fullName evidence="2">DUF7133 domain-containing protein</fullName>
    </recommendedName>
</protein>
<keyword evidence="1" id="KW-1133">Transmembrane helix</keyword>
<dbReference type="STRING" id="70996.SE18_17605"/>